<comment type="caution">
    <text evidence="3">The sequence shown here is derived from an EMBL/GenBank/DDBJ whole genome shotgun (WGS) entry which is preliminary data.</text>
</comment>
<name>A0ABV8JGD0_9BACL</name>
<keyword evidence="4" id="KW-1185">Reference proteome</keyword>
<feature type="compositionally biased region" description="Basic residues" evidence="1">
    <location>
        <begin position="93"/>
        <end position="107"/>
    </location>
</feature>
<keyword evidence="2" id="KW-1133">Transmembrane helix</keyword>
<feature type="transmembrane region" description="Helical" evidence="2">
    <location>
        <begin position="6"/>
        <end position="28"/>
    </location>
</feature>
<evidence type="ECO:0000256" key="2">
    <source>
        <dbReference type="SAM" id="Phobius"/>
    </source>
</evidence>
<feature type="compositionally biased region" description="Basic and acidic residues" evidence="1">
    <location>
        <begin position="33"/>
        <end position="89"/>
    </location>
</feature>
<reference evidence="4" key="1">
    <citation type="journal article" date="2019" name="Int. J. Syst. Evol. Microbiol.">
        <title>The Global Catalogue of Microorganisms (GCM) 10K type strain sequencing project: providing services to taxonomists for standard genome sequencing and annotation.</title>
        <authorList>
            <consortium name="The Broad Institute Genomics Platform"/>
            <consortium name="The Broad Institute Genome Sequencing Center for Infectious Disease"/>
            <person name="Wu L."/>
            <person name="Ma J."/>
        </authorList>
    </citation>
    <scope>NUCLEOTIDE SEQUENCE [LARGE SCALE GENOMIC DNA]</scope>
    <source>
        <strain evidence="4">IBRC-M 10813</strain>
    </source>
</reference>
<dbReference type="EMBL" id="JBHSAP010000015">
    <property type="protein sequence ID" value="MFC4077430.1"/>
    <property type="molecule type" value="Genomic_DNA"/>
</dbReference>
<evidence type="ECO:0000313" key="3">
    <source>
        <dbReference type="EMBL" id="MFC4077430.1"/>
    </source>
</evidence>
<keyword evidence="2" id="KW-0812">Transmembrane</keyword>
<evidence type="ECO:0000256" key="1">
    <source>
        <dbReference type="SAM" id="MobiDB-lite"/>
    </source>
</evidence>
<dbReference type="RefSeq" id="WP_380705249.1">
    <property type="nucleotide sequence ID" value="NZ_JBHSAP010000015.1"/>
</dbReference>
<gene>
    <name evidence="3" type="ORF">ACFOUO_11525</name>
</gene>
<protein>
    <recommendedName>
        <fullName evidence="5">Secreted protein</fullName>
    </recommendedName>
</protein>
<organism evidence="3 4">
    <name type="scientific">Salinithrix halophila</name>
    <dbReference type="NCBI Taxonomy" id="1485204"/>
    <lineage>
        <taxon>Bacteria</taxon>
        <taxon>Bacillati</taxon>
        <taxon>Bacillota</taxon>
        <taxon>Bacilli</taxon>
        <taxon>Bacillales</taxon>
        <taxon>Thermoactinomycetaceae</taxon>
        <taxon>Salinithrix</taxon>
    </lineage>
</organism>
<proteinExistence type="predicted"/>
<accession>A0ABV8JGD0</accession>
<feature type="region of interest" description="Disordered" evidence="1">
    <location>
        <begin position="33"/>
        <end position="107"/>
    </location>
</feature>
<evidence type="ECO:0000313" key="4">
    <source>
        <dbReference type="Proteomes" id="UP001595843"/>
    </source>
</evidence>
<sequence>MKVFEMVPPFLWIGLVVLLIVLVLFLVLQTRKRSGEVDELERAFKAPYDPKSDEHREATLKESKRERQKEAEPEPEKETEPEQKQEQEQPHPLSRRNKGRAGKKKPS</sequence>
<dbReference type="Proteomes" id="UP001595843">
    <property type="component" value="Unassembled WGS sequence"/>
</dbReference>
<keyword evidence="2" id="KW-0472">Membrane</keyword>
<evidence type="ECO:0008006" key="5">
    <source>
        <dbReference type="Google" id="ProtNLM"/>
    </source>
</evidence>